<dbReference type="EMBL" id="VCAU01000017">
    <property type="protein sequence ID" value="KAF9891694.1"/>
    <property type="molecule type" value="Genomic_DNA"/>
</dbReference>
<feature type="region of interest" description="Disordered" evidence="1">
    <location>
        <begin position="1"/>
        <end position="31"/>
    </location>
</feature>
<dbReference type="InterPro" id="IPR016137">
    <property type="entry name" value="RGS"/>
</dbReference>
<name>A0AAD4CS34_ASPNN</name>
<accession>A0AAD4CS34</accession>
<feature type="region of interest" description="Disordered" evidence="1">
    <location>
        <begin position="170"/>
        <end position="261"/>
    </location>
</feature>
<feature type="compositionally biased region" description="Polar residues" evidence="1">
    <location>
        <begin position="1"/>
        <end position="10"/>
    </location>
</feature>
<evidence type="ECO:0000259" key="2">
    <source>
        <dbReference type="PROSITE" id="PS50132"/>
    </source>
</evidence>
<feature type="compositionally biased region" description="Low complexity" evidence="1">
    <location>
        <begin position="213"/>
        <end position="227"/>
    </location>
</feature>
<reference evidence="3" key="2">
    <citation type="submission" date="2020-02" db="EMBL/GenBank/DDBJ databases">
        <authorList>
            <person name="Gilchrist C.L.M."/>
            <person name="Chooi Y.-H."/>
        </authorList>
    </citation>
    <scope>NUCLEOTIDE SEQUENCE</scope>
    <source>
        <strain evidence="3">MST-FP2251</strain>
    </source>
</reference>
<organism evidence="3 4">
    <name type="scientific">Aspergillus nanangensis</name>
    <dbReference type="NCBI Taxonomy" id="2582783"/>
    <lineage>
        <taxon>Eukaryota</taxon>
        <taxon>Fungi</taxon>
        <taxon>Dikarya</taxon>
        <taxon>Ascomycota</taxon>
        <taxon>Pezizomycotina</taxon>
        <taxon>Eurotiomycetes</taxon>
        <taxon>Eurotiomycetidae</taxon>
        <taxon>Eurotiales</taxon>
        <taxon>Aspergillaceae</taxon>
        <taxon>Aspergillus</taxon>
        <taxon>Aspergillus subgen. Circumdati</taxon>
    </lineage>
</organism>
<reference evidence="3" key="1">
    <citation type="journal article" date="2019" name="Beilstein J. Org. Chem.">
        <title>Nanangenines: drimane sesquiterpenoids as the dominant metabolite cohort of a novel Australian fungus, Aspergillus nanangensis.</title>
        <authorList>
            <person name="Lacey H.J."/>
            <person name="Gilchrist C.L.M."/>
            <person name="Crombie A."/>
            <person name="Kalaitzis J.A."/>
            <person name="Vuong D."/>
            <person name="Rutledge P.J."/>
            <person name="Turner P."/>
            <person name="Pitt J.I."/>
            <person name="Lacey E."/>
            <person name="Chooi Y.H."/>
            <person name="Piggott A.M."/>
        </authorList>
    </citation>
    <scope>NUCLEOTIDE SEQUENCE</scope>
    <source>
        <strain evidence="3">MST-FP2251</strain>
    </source>
</reference>
<sequence length="261" mass="28107">MANAEATSAINPPETPNDATSSNSRPQPEDVLAGSALEPYTFESFVDYLSQDHCIEILDFLSDAKVYIDTYRASAASIRGTKMTSESQRLGKQWKTLMSTYIAPGAPDELNIPESISASLLDNTDVIMKPPSPTKLEPAIRHAHKILTESALIPFIQSYMGRNPNYRIGGALRNNGDSRKNRGSMTNMIKDQRNGNSTSNGENRGNGNHKVTGDSGNSGNGSEPSSSLIYNNNGIGALPPSGNMPIPAPRAPRYVIQNPSL</sequence>
<proteinExistence type="predicted"/>
<dbReference type="InterPro" id="IPR036305">
    <property type="entry name" value="RGS_sf"/>
</dbReference>
<protein>
    <recommendedName>
        <fullName evidence="2">RGS domain-containing protein</fullName>
    </recommendedName>
</protein>
<dbReference type="AlphaFoldDB" id="A0AAD4CS34"/>
<dbReference type="PROSITE" id="PS50132">
    <property type="entry name" value="RGS"/>
    <property type="match status" value="1"/>
</dbReference>
<dbReference type="SUPFAM" id="SSF48097">
    <property type="entry name" value="Regulator of G-protein signaling, RGS"/>
    <property type="match status" value="1"/>
</dbReference>
<dbReference type="Pfam" id="PF00615">
    <property type="entry name" value="RGS"/>
    <property type="match status" value="1"/>
</dbReference>
<evidence type="ECO:0000256" key="1">
    <source>
        <dbReference type="SAM" id="MobiDB-lite"/>
    </source>
</evidence>
<feature type="compositionally biased region" description="Polar residues" evidence="1">
    <location>
        <begin position="183"/>
        <end position="206"/>
    </location>
</feature>
<keyword evidence="4" id="KW-1185">Reference proteome</keyword>
<dbReference type="Proteomes" id="UP001194746">
    <property type="component" value="Unassembled WGS sequence"/>
</dbReference>
<evidence type="ECO:0000313" key="4">
    <source>
        <dbReference type="Proteomes" id="UP001194746"/>
    </source>
</evidence>
<dbReference type="InterPro" id="IPR044926">
    <property type="entry name" value="RGS_subdomain_2"/>
</dbReference>
<feature type="domain" description="RGS" evidence="2">
    <location>
        <begin position="45"/>
        <end position="158"/>
    </location>
</feature>
<comment type="caution">
    <text evidence="3">The sequence shown here is derived from an EMBL/GenBank/DDBJ whole genome shotgun (WGS) entry which is preliminary data.</text>
</comment>
<feature type="compositionally biased region" description="Polar residues" evidence="1">
    <location>
        <begin position="17"/>
        <end position="26"/>
    </location>
</feature>
<dbReference type="Gene3D" id="1.10.167.10">
    <property type="entry name" value="Regulator of G-protein Signalling 4, domain 2"/>
    <property type="match status" value="1"/>
</dbReference>
<dbReference type="SMART" id="SM00315">
    <property type="entry name" value="RGS"/>
    <property type="match status" value="1"/>
</dbReference>
<gene>
    <name evidence="3" type="ORF">FE257_003706</name>
</gene>
<evidence type="ECO:0000313" key="3">
    <source>
        <dbReference type="EMBL" id="KAF9891694.1"/>
    </source>
</evidence>
<dbReference type="CDD" id="cd07440">
    <property type="entry name" value="RGS"/>
    <property type="match status" value="1"/>
</dbReference>